<dbReference type="InterPro" id="IPR050640">
    <property type="entry name" value="Bact_2-comp_sensor_kinase"/>
</dbReference>
<evidence type="ECO:0000313" key="6">
    <source>
        <dbReference type="EMBL" id="TCO77970.1"/>
    </source>
</evidence>
<dbReference type="InterPro" id="IPR004358">
    <property type="entry name" value="Sig_transdc_His_kin-like_C"/>
</dbReference>
<comment type="catalytic activity">
    <reaction evidence="1">
        <text>ATP + protein L-histidine = ADP + protein N-phospho-L-histidine.</text>
        <dbReference type="EC" id="2.7.13.3"/>
    </reaction>
</comment>
<comment type="caution">
    <text evidence="6">The sequence shown here is derived from an EMBL/GenBank/DDBJ whole genome shotgun (WGS) entry which is preliminary data.</text>
</comment>
<dbReference type="PANTHER" id="PTHR34220">
    <property type="entry name" value="SENSOR HISTIDINE KINASE YPDA"/>
    <property type="match status" value="1"/>
</dbReference>
<dbReference type="Pfam" id="PF06580">
    <property type="entry name" value="His_kinase"/>
    <property type="match status" value="1"/>
</dbReference>
<feature type="domain" description="Histidine kinase" evidence="5">
    <location>
        <begin position="307"/>
        <end position="413"/>
    </location>
</feature>
<dbReference type="InterPro" id="IPR036890">
    <property type="entry name" value="HATPase_C_sf"/>
</dbReference>
<name>A0A4V2SC44_9FIRM</name>
<dbReference type="GO" id="GO:0016020">
    <property type="term" value="C:membrane"/>
    <property type="evidence" value="ECO:0007669"/>
    <property type="project" value="InterPro"/>
</dbReference>
<organism evidence="6 7">
    <name type="scientific">Marinisporobacter balticus</name>
    <dbReference type="NCBI Taxonomy" id="2018667"/>
    <lineage>
        <taxon>Bacteria</taxon>
        <taxon>Bacillati</taxon>
        <taxon>Bacillota</taxon>
        <taxon>Clostridia</taxon>
        <taxon>Peptostreptococcales</taxon>
        <taxon>Thermotaleaceae</taxon>
        <taxon>Marinisporobacter</taxon>
    </lineage>
</organism>
<evidence type="ECO:0000313" key="7">
    <source>
        <dbReference type="Proteomes" id="UP000294919"/>
    </source>
</evidence>
<dbReference type="PROSITE" id="PS50109">
    <property type="entry name" value="HIS_KIN"/>
    <property type="match status" value="1"/>
</dbReference>
<keyword evidence="7" id="KW-1185">Reference proteome</keyword>
<dbReference type="RefSeq" id="WP_132243595.1">
    <property type="nucleotide sequence ID" value="NZ_SLWV01000005.1"/>
</dbReference>
<proteinExistence type="predicted"/>
<dbReference type="PRINTS" id="PR00344">
    <property type="entry name" value="BCTRLSENSOR"/>
</dbReference>
<dbReference type="PANTHER" id="PTHR34220:SF7">
    <property type="entry name" value="SENSOR HISTIDINE KINASE YPDA"/>
    <property type="match status" value="1"/>
</dbReference>
<dbReference type="GO" id="GO:0000155">
    <property type="term" value="F:phosphorelay sensor kinase activity"/>
    <property type="evidence" value="ECO:0007669"/>
    <property type="project" value="InterPro"/>
</dbReference>
<sequence length="420" mass="47885">MNNFPKINDCIDIDVLQEIQDRFSEATGLAVVTVDYMGRPITRYSNFSKFCTLLRKIEKCNEACFRSDAHGGIEAARSGKPCVYECHAGLIDFAIPIIIREQYLGAVLAGQVKIEEENKAFLDVVSVTSSSDWKEKKDDALATAYDEIEVIPYKKFVAAADMMFVISNYIVEKGLVHLVQAELSKKNLELVKEIKVRAELEKSLKDSEIKSLQSQMNPHFLFNVLNTISRLALLENAVNTQEIVFSFAELLRYTLKKNSTHLVYFKDEIQYIENYLKIQSMRLCDRLKYKIEIEEELKNVMIPFMILQPIVENAINHGIEKKKDGGSIEIVGYKLNDKVVIKIKDDGVGISKEELNMLLYENKKHRKDTFSTGIGLNNINKRLGYYFGETYVLDVNSRLNHGTTVKIQIPLNTELGDLNV</sequence>
<gene>
    <name evidence="6" type="ORF">EV214_10566</name>
</gene>
<evidence type="ECO:0000256" key="4">
    <source>
        <dbReference type="ARBA" id="ARBA00023012"/>
    </source>
</evidence>
<accession>A0A4V2SC44</accession>
<evidence type="ECO:0000259" key="5">
    <source>
        <dbReference type="PROSITE" id="PS50109"/>
    </source>
</evidence>
<dbReference type="InterPro" id="IPR005467">
    <property type="entry name" value="His_kinase_dom"/>
</dbReference>
<dbReference type="InterPro" id="IPR018771">
    <property type="entry name" value="PocR_dom"/>
</dbReference>
<keyword evidence="4" id="KW-0902">Two-component regulatory system</keyword>
<dbReference type="Proteomes" id="UP000294919">
    <property type="component" value="Unassembled WGS sequence"/>
</dbReference>
<dbReference type="Gene3D" id="3.30.565.10">
    <property type="entry name" value="Histidine kinase-like ATPase, C-terminal domain"/>
    <property type="match status" value="1"/>
</dbReference>
<dbReference type="SMART" id="SM00387">
    <property type="entry name" value="HATPase_c"/>
    <property type="match status" value="1"/>
</dbReference>
<evidence type="ECO:0000256" key="1">
    <source>
        <dbReference type="ARBA" id="ARBA00000085"/>
    </source>
</evidence>
<dbReference type="AlphaFoldDB" id="A0A4V2SC44"/>
<dbReference type="Pfam" id="PF02518">
    <property type="entry name" value="HATPase_c"/>
    <property type="match status" value="1"/>
</dbReference>
<dbReference type="EMBL" id="SLWV01000005">
    <property type="protein sequence ID" value="TCO77970.1"/>
    <property type="molecule type" value="Genomic_DNA"/>
</dbReference>
<evidence type="ECO:0000256" key="3">
    <source>
        <dbReference type="ARBA" id="ARBA00022777"/>
    </source>
</evidence>
<dbReference type="SUPFAM" id="SSF55874">
    <property type="entry name" value="ATPase domain of HSP90 chaperone/DNA topoisomerase II/histidine kinase"/>
    <property type="match status" value="1"/>
</dbReference>
<dbReference type="InterPro" id="IPR003594">
    <property type="entry name" value="HATPase_dom"/>
</dbReference>
<dbReference type="OrthoDB" id="1410840at2"/>
<keyword evidence="3 6" id="KW-0808">Transferase</keyword>
<keyword evidence="3 6" id="KW-0418">Kinase</keyword>
<dbReference type="Pfam" id="PF10114">
    <property type="entry name" value="PocR"/>
    <property type="match status" value="1"/>
</dbReference>
<reference evidence="6 7" key="1">
    <citation type="submission" date="2019-03" db="EMBL/GenBank/DDBJ databases">
        <title>Genomic Encyclopedia of Type Strains, Phase IV (KMG-IV): sequencing the most valuable type-strain genomes for metagenomic binning, comparative biology and taxonomic classification.</title>
        <authorList>
            <person name="Goeker M."/>
        </authorList>
    </citation>
    <scope>NUCLEOTIDE SEQUENCE [LARGE SCALE GENOMIC DNA]</scope>
    <source>
        <strain evidence="6 7">DSM 102940</strain>
    </source>
</reference>
<evidence type="ECO:0000256" key="2">
    <source>
        <dbReference type="ARBA" id="ARBA00012438"/>
    </source>
</evidence>
<dbReference type="EC" id="2.7.13.3" evidence="2"/>
<protein>
    <recommendedName>
        <fullName evidence="2">histidine kinase</fullName>
        <ecNumber evidence="2">2.7.13.3</ecNumber>
    </recommendedName>
</protein>
<dbReference type="InterPro" id="IPR010559">
    <property type="entry name" value="Sig_transdc_His_kin_internal"/>
</dbReference>